<dbReference type="AlphaFoldDB" id="A0AAV5MK68"/>
<sequence length="132" mass="14941">MELILLLCVVFFALQTTCSSLQIHVQSSHQQAYEAQQLSPPTLPRKLMRITEETSSKVNGAQEAIPNKQLSARDNTSGKWNKYQNEQVQKHGSGGTREEWAEGADSSQFFTMDYSHVRRRQPIHNKSLPVSP</sequence>
<dbReference type="Proteomes" id="UP001054252">
    <property type="component" value="Unassembled WGS sequence"/>
</dbReference>
<evidence type="ECO:0000313" key="4">
    <source>
        <dbReference type="Proteomes" id="UP001054252"/>
    </source>
</evidence>
<feature type="region of interest" description="Disordered" evidence="1">
    <location>
        <begin position="54"/>
        <end position="77"/>
    </location>
</feature>
<comment type="caution">
    <text evidence="3">The sequence shown here is derived from an EMBL/GenBank/DDBJ whole genome shotgun (WGS) entry which is preliminary data.</text>
</comment>
<feature type="signal peptide" evidence="2">
    <location>
        <begin position="1"/>
        <end position="20"/>
    </location>
</feature>
<keyword evidence="4" id="KW-1185">Reference proteome</keyword>
<evidence type="ECO:0000256" key="1">
    <source>
        <dbReference type="SAM" id="MobiDB-lite"/>
    </source>
</evidence>
<feature type="chain" id="PRO_5043977744" description="Root meristem growth factor 8" evidence="2">
    <location>
        <begin position="21"/>
        <end position="132"/>
    </location>
</feature>
<keyword evidence="2" id="KW-0732">Signal</keyword>
<evidence type="ECO:0008006" key="5">
    <source>
        <dbReference type="Google" id="ProtNLM"/>
    </source>
</evidence>
<feature type="compositionally biased region" description="Polar residues" evidence="1">
    <location>
        <begin position="68"/>
        <end position="77"/>
    </location>
</feature>
<organism evidence="3 4">
    <name type="scientific">Rubroshorea leprosula</name>
    <dbReference type="NCBI Taxonomy" id="152421"/>
    <lineage>
        <taxon>Eukaryota</taxon>
        <taxon>Viridiplantae</taxon>
        <taxon>Streptophyta</taxon>
        <taxon>Embryophyta</taxon>
        <taxon>Tracheophyta</taxon>
        <taxon>Spermatophyta</taxon>
        <taxon>Magnoliopsida</taxon>
        <taxon>eudicotyledons</taxon>
        <taxon>Gunneridae</taxon>
        <taxon>Pentapetalae</taxon>
        <taxon>rosids</taxon>
        <taxon>malvids</taxon>
        <taxon>Malvales</taxon>
        <taxon>Dipterocarpaceae</taxon>
        <taxon>Rubroshorea</taxon>
    </lineage>
</organism>
<gene>
    <name evidence="3" type="ORF">SLEP1_g57036</name>
</gene>
<reference evidence="3 4" key="1">
    <citation type="journal article" date="2021" name="Commun. Biol.">
        <title>The genome of Shorea leprosula (Dipterocarpaceae) highlights the ecological relevance of drought in aseasonal tropical rainforests.</title>
        <authorList>
            <person name="Ng K.K.S."/>
            <person name="Kobayashi M.J."/>
            <person name="Fawcett J.A."/>
            <person name="Hatakeyama M."/>
            <person name="Paape T."/>
            <person name="Ng C.H."/>
            <person name="Ang C.C."/>
            <person name="Tnah L.H."/>
            <person name="Lee C.T."/>
            <person name="Nishiyama T."/>
            <person name="Sese J."/>
            <person name="O'Brien M.J."/>
            <person name="Copetti D."/>
            <person name="Mohd Noor M.I."/>
            <person name="Ong R.C."/>
            <person name="Putra M."/>
            <person name="Sireger I.Z."/>
            <person name="Indrioko S."/>
            <person name="Kosugi Y."/>
            <person name="Izuno A."/>
            <person name="Isagi Y."/>
            <person name="Lee S.L."/>
            <person name="Shimizu K.K."/>
        </authorList>
    </citation>
    <scope>NUCLEOTIDE SEQUENCE [LARGE SCALE GENOMIC DNA]</scope>
    <source>
        <strain evidence="3">214</strain>
    </source>
</reference>
<proteinExistence type="predicted"/>
<dbReference type="PANTHER" id="PTHR33743">
    <property type="entry name" value="PROTEIN GOLVEN 6-RELATED"/>
    <property type="match status" value="1"/>
</dbReference>
<evidence type="ECO:0000256" key="2">
    <source>
        <dbReference type="SAM" id="SignalP"/>
    </source>
</evidence>
<dbReference type="PANTHER" id="PTHR33743:SF27">
    <property type="entry name" value="TRANSMEMBRANE PROTEIN"/>
    <property type="match status" value="1"/>
</dbReference>
<protein>
    <recommendedName>
        <fullName evidence="5">Root meristem growth factor 8</fullName>
    </recommendedName>
</protein>
<evidence type="ECO:0000313" key="3">
    <source>
        <dbReference type="EMBL" id="GKV50326.1"/>
    </source>
</evidence>
<dbReference type="EMBL" id="BPVZ01000357">
    <property type="protein sequence ID" value="GKV50326.1"/>
    <property type="molecule type" value="Genomic_DNA"/>
</dbReference>
<name>A0AAV5MK68_9ROSI</name>
<accession>A0AAV5MK68</accession>